<protein>
    <submittedName>
        <fullName evidence="12">Protein HemY</fullName>
    </submittedName>
</protein>
<dbReference type="Pfam" id="PF07219">
    <property type="entry name" value="HemY_N"/>
    <property type="match status" value="1"/>
</dbReference>
<dbReference type="Proteomes" id="UP000583387">
    <property type="component" value="Unassembled WGS sequence"/>
</dbReference>
<dbReference type="GO" id="GO:0006779">
    <property type="term" value="P:porphyrin-containing compound biosynthetic process"/>
    <property type="evidence" value="ECO:0007669"/>
    <property type="project" value="UniProtKB-KW"/>
</dbReference>
<dbReference type="SUPFAM" id="SSF48452">
    <property type="entry name" value="TPR-like"/>
    <property type="match status" value="1"/>
</dbReference>
<dbReference type="PANTHER" id="PTHR12558:SF13">
    <property type="entry name" value="CELL DIVISION CYCLE PROTEIN 27 HOMOLOG"/>
    <property type="match status" value="1"/>
</dbReference>
<dbReference type="Gene3D" id="1.25.40.10">
    <property type="entry name" value="Tetratricopeptide repeat domain"/>
    <property type="match status" value="2"/>
</dbReference>
<feature type="transmembrane region" description="Helical" evidence="10">
    <location>
        <begin position="7"/>
        <end position="27"/>
    </location>
</feature>
<dbReference type="InterPro" id="IPR019734">
    <property type="entry name" value="TPR_rpt"/>
</dbReference>
<dbReference type="GO" id="GO:0005886">
    <property type="term" value="C:plasma membrane"/>
    <property type="evidence" value="ECO:0007669"/>
    <property type="project" value="UniProtKB-SubCell"/>
</dbReference>
<keyword evidence="8 10" id="KW-0472">Membrane</keyword>
<keyword evidence="9" id="KW-0627">Porphyrin biosynthesis</keyword>
<gene>
    <name evidence="12" type="primary">hemY</name>
    <name evidence="12" type="ORF">PSEWESI4_00614</name>
</gene>
<accession>A0A7U7EJV8</accession>
<evidence type="ECO:0000256" key="1">
    <source>
        <dbReference type="ARBA" id="ARBA00002962"/>
    </source>
</evidence>
<evidence type="ECO:0000256" key="4">
    <source>
        <dbReference type="ARBA" id="ARBA00022475"/>
    </source>
</evidence>
<evidence type="ECO:0000259" key="11">
    <source>
        <dbReference type="Pfam" id="PF07219"/>
    </source>
</evidence>
<evidence type="ECO:0000256" key="9">
    <source>
        <dbReference type="ARBA" id="ARBA00023244"/>
    </source>
</evidence>
<comment type="function">
    <text evidence="1">Involved in a late step of protoheme IX synthesis.</text>
</comment>
<dbReference type="InterPro" id="IPR011990">
    <property type="entry name" value="TPR-like_helical_dom_sf"/>
</dbReference>
<comment type="pathway">
    <text evidence="3">Porphyrin-containing compound metabolism; protoheme biosynthesis.</text>
</comment>
<evidence type="ECO:0000256" key="3">
    <source>
        <dbReference type="ARBA" id="ARBA00004744"/>
    </source>
</evidence>
<organism evidence="12 13">
    <name type="scientific">Zestomonas carbonaria</name>
    <dbReference type="NCBI Taxonomy" id="2762745"/>
    <lineage>
        <taxon>Bacteria</taxon>
        <taxon>Pseudomonadati</taxon>
        <taxon>Pseudomonadota</taxon>
        <taxon>Gammaproteobacteria</taxon>
        <taxon>Pseudomonadales</taxon>
        <taxon>Pseudomonadaceae</taxon>
        <taxon>Zestomonas</taxon>
    </lineage>
</organism>
<dbReference type="RefSeq" id="WP_187669719.1">
    <property type="nucleotide sequence ID" value="NZ_CAJFCI010000017.1"/>
</dbReference>
<keyword evidence="5" id="KW-0997">Cell inner membrane</keyword>
<evidence type="ECO:0000256" key="5">
    <source>
        <dbReference type="ARBA" id="ARBA00022519"/>
    </source>
</evidence>
<evidence type="ECO:0000256" key="2">
    <source>
        <dbReference type="ARBA" id="ARBA00004429"/>
    </source>
</evidence>
<dbReference type="SMART" id="SM00028">
    <property type="entry name" value="TPR"/>
    <property type="match status" value="3"/>
</dbReference>
<keyword evidence="13" id="KW-1185">Reference proteome</keyword>
<evidence type="ECO:0000256" key="10">
    <source>
        <dbReference type="SAM" id="Phobius"/>
    </source>
</evidence>
<dbReference type="InterPro" id="IPR005254">
    <property type="entry name" value="Heme_biosyn_assoc_TPR_pro"/>
</dbReference>
<dbReference type="InterPro" id="IPR010817">
    <property type="entry name" value="HemY_N"/>
</dbReference>
<feature type="domain" description="HemY N-terminal" evidence="11">
    <location>
        <begin position="32"/>
        <end position="138"/>
    </location>
</feature>
<keyword evidence="4" id="KW-1003">Cell membrane</keyword>
<reference evidence="12 13" key="1">
    <citation type="submission" date="2020-08" db="EMBL/GenBank/DDBJ databases">
        <authorList>
            <person name="Criscuolo A."/>
        </authorList>
    </citation>
    <scope>NUCLEOTIDE SEQUENCE [LARGE SCALE GENOMIC DNA]</scope>
    <source>
        <strain evidence="12">CIP111764</strain>
    </source>
</reference>
<name>A0A7U7EJV8_9GAMM</name>
<sequence>MTVRTRVRVLLIILAIAAVIGGLVWAFSEHAGYVLIAFKGFRYESSLWAFLAVLAVLWLVIYLVRLVLRLVFVSGGVVNPWSRRNRRRRAQLASEQGLLDLAEGHWARALRHLKRAAENDTQPLLYYLGAARAAQKLGEYDESDALLERALERQPQAELAIALAHAELQRDRGQLTQALSTLQVMRDRYPNHHQVLRQLQFVLQERGDWSVLLGMLPELRKSKALPEDELLDLERRAWNARLAEAGSEGLNGGEAALQPLSQAWQQLPSGLRHDAGVVAAYAEQLRRLGAQEEAEQVLRKALKQQYDSRLVTLYGLVRGSDPTRQLQTAEGWLQDHPQDAELLLALGRLSLQNQLWGKAREYFESSLSFARSPQACAELARLLAQLGETSRSNQLFQEGLGLLDQQLPSLPQPEPVRA</sequence>
<dbReference type="NCBIfam" id="TIGR00540">
    <property type="entry name" value="TPR_hemY_coli"/>
    <property type="match status" value="1"/>
</dbReference>
<evidence type="ECO:0000313" key="12">
    <source>
        <dbReference type="EMBL" id="CAD5106354.1"/>
    </source>
</evidence>
<evidence type="ECO:0000256" key="7">
    <source>
        <dbReference type="ARBA" id="ARBA00022989"/>
    </source>
</evidence>
<evidence type="ECO:0000313" key="13">
    <source>
        <dbReference type="Proteomes" id="UP000583387"/>
    </source>
</evidence>
<dbReference type="AlphaFoldDB" id="A0A7U7EJV8"/>
<keyword evidence="6 10" id="KW-0812">Transmembrane</keyword>
<evidence type="ECO:0000256" key="6">
    <source>
        <dbReference type="ARBA" id="ARBA00022692"/>
    </source>
</evidence>
<proteinExistence type="predicted"/>
<feature type="transmembrane region" description="Helical" evidence="10">
    <location>
        <begin position="47"/>
        <end position="78"/>
    </location>
</feature>
<comment type="caution">
    <text evidence="12">The sequence shown here is derived from an EMBL/GenBank/DDBJ whole genome shotgun (WGS) entry which is preliminary data.</text>
</comment>
<dbReference type="UniPathway" id="UPA00252"/>
<comment type="subcellular location">
    <subcellularLocation>
        <location evidence="2">Cell inner membrane</location>
        <topology evidence="2">Multi-pass membrane protein</topology>
    </subcellularLocation>
</comment>
<evidence type="ECO:0000256" key="8">
    <source>
        <dbReference type="ARBA" id="ARBA00023136"/>
    </source>
</evidence>
<dbReference type="EMBL" id="CAJFCI010000017">
    <property type="protein sequence ID" value="CAD5106354.1"/>
    <property type="molecule type" value="Genomic_DNA"/>
</dbReference>
<dbReference type="GO" id="GO:0042168">
    <property type="term" value="P:heme metabolic process"/>
    <property type="evidence" value="ECO:0007669"/>
    <property type="project" value="InterPro"/>
</dbReference>
<dbReference type="PANTHER" id="PTHR12558">
    <property type="entry name" value="CELL DIVISION CYCLE 16,23,27"/>
    <property type="match status" value="1"/>
</dbReference>
<keyword evidence="7 10" id="KW-1133">Transmembrane helix</keyword>